<dbReference type="STRING" id="888064.HMPREF9088_1153"/>
<evidence type="ECO:0000256" key="1">
    <source>
        <dbReference type="ARBA" id="ARBA00004496"/>
    </source>
</evidence>
<comment type="similarity">
    <text evidence="2 8">Belongs to the PPase class C family.</text>
</comment>
<evidence type="ECO:0000259" key="9">
    <source>
        <dbReference type="SMART" id="SM01131"/>
    </source>
</evidence>
<dbReference type="Proteomes" id="UP000010296">
    <property type="component" value="Unassembled WGS sequence"/>
</dbReference>
<evidence type="ECO:0000256" key="4">
    <source>
        <dbReference type="ARBA" id="ARBA00022723"/>
    </source>
</evidence>
<dbReference type="EC" id="3.6.1.1" evidence="8"/>
<dbReference type="eggNOG" id="COG1227">
    <property type="taxonomic scope" value="Bacteria"/>
</dbReference>
<proteinExistence type="inferred from homology"/>
<accession>E6LFL3</accession>
<feature type="binding site" evidence="8">
    <location>
        <position position="103"/>
    </location>
    <ligand>
        <name>Mn(2+)</name>
        <dbReference type="ChEBI" id="CHEBI:29035"/>
        <label>2</label>
    </ligand>
</feature>
<feature type="binding site" evidence="8">
    <location>
        <position position="125"/>
    </location>
    <ligand>
        <name>Mn(2+)</name>
        <dbReference type="ChEBI" id="CHEBI:29035"/>
        <label>2</label>
    </ligand>
</feature>
<comment type="subcellular location">
    <subcellularLocation>
        <location evidence="1 8">Cytoplasm</location>
    </subcellularLocation>
</comment>
<feature type="binding site" evidence="8">
    <location>
        <position position="177"/>
    </location>
    <ligand>
        <name>Mn(2+)</name>
        <dbReference type="ChEBI" id="CHEBI:29035"/>
        <label>2</label>
    </ligand>
</feature>
<dbReference type="InterPro" id="IPR022934">
    <property type="entry name" value="Mn-dep_inorganic_PyrPase"/>
</dbReference>
<dbReference type="PANTHER" id="PTHR47618">
    <property type="entry name" value="BIFUNCTIONAL OLIGORIBONUCLEASE AND PAP PHOSPHATASE NRNA"/>
    <property type="match status" value="1"/>
</dbReference>
<dbReference type="EMBL" id="AEPV01000041">
    <property type="protein sequence ID" value="EFU73975.1"/>
    <property type="molecule type" value="Genomic_DNA"/>
</dbReference>
<feature type="domain" description="DHHA2" evidence="9">
    <location>
        <begin position="209"/>
        <end position="335"/>
    </location>
</feature>
<evidence type="ECO:0000256" key="8">
    <source>
        <dbReference type="HAMAP-Rule" id="MF_00207"/>
    </source>
</evidence>
<dbReference type="InterPro" id="IPR051319">
    <property type="entry name" value="Oligoribo/pAp-PDE_c-di-AMP_PDE"/>
</dbReference>
<dbReference type="InterPro" id="IPR004097">
    <property type="entry name" value="DHHA2"/>
</dbReference>
<comment type="cofactor">
    <cofactor evidence="8">
        <name>Mn(2+)</name>
        <dbReference type="ChEBI" id="CHEBI:29035"/>
    </cofactor>
    <text evidence="8">Binds 2 manganese ions per subunit.</text>
</comment>
<sequence>MQQDKKCYFLILFFLLSLKAIRKNGEIVMSKTLVFGHQNPDTDAIGAAIAFAHLQNALGKDVEAVALGTPNEETQFALSTFGLEAPRVITSVKPEADSVMLVDHNEFQQSAVDIADVAILSVVDHHRIANFETANPLYYRAEPVGCTSTIVLKLYKEANVSVPKEIAGIMLSAIVSDTLLFKSPTCTPEDVAAAKELAEIAAVNVESYGLDMLKAGTNLSTKSVDTLLELDAKSFPMGDKKVRIAQVNTVDIAEVLERQAEFEQVMAAENGRNGYDLFLLVITNILDSDSELLVVGEPKANVEEAFGVTLNNNRAFLPGVVSRKKQIVPQLTETF</sequence>
<keyword evidence="5 8" id="KW-0378">Hydrolase</keyword>
<dbReference type="Pfam" id="PF01368">
    <property type="entry name" value="DHH"/>
    <property type="match status" value="1"/>
</dbReference>
<dbReference type="GO" id="GO:0030145">
    <property type="term" value="F:manganese ion binding"/>
    <property type="evidence" value="ECO:0007669"/>
    <property type="project" value="UniProtKB-UniRule"/>
</dbReference>
<feature type="binding site" evidence="8">
    <location>
        <position position="103"/>
    </location>
    <ligand>
        <name>Mn(2+)</name>
        <dbReference type="ChEBI" id="CHEBI:29035"/>
        <label>1</label>
    </ligand>
</feature>
<comment type="catalytic activity">
    <reaction evidence="7 8">
        <text>diphosphate + H2O = 2 phosphate + H(+)</text>
        <dbReference type="Rhea" id="RHEA:24576"/>
        <dbReference type="ChEBI" id="CHEBI:15377"/>
        <dbReference type="ChEBI" id="CHEBI:15378"/>
        <dbReference type="ChEBI" id="CHEBI:33019"/>
        <dbReference type="ChEBI" id="CHEBI:43474"/>
        <dbReference type="EC" id="3.6.1.1"/>
    </reaction>
</comment>
<dbReference type="FunFam" id="3.90.1640.10:FF:000001">
    <property type="entry name" value="Probable manganese-dependent inorganic pyrophosphatase"/>
    <property type="match status" value="1"/>
</dbReference>
<evidence type="ECO:0000256" key="5">
    <source>
        <dbReference type="ARBA" id="ARBA00022801"/>
    </source>
</evidence>
<dbReference type="Gene3D" id="3.10.310.20">
    <property type="entry name" value="DHHA2 domain"/>
    <property type="match status" value="1"/>
</dbReference>
<evidence type="ECO:0000256" key="2">
    <source>
        <dbReference type="ARBA" id="ARBA00007350"/>
    </source>
</evidence>
<dbReference type="SUPFAM" id="SSF64182">
    <property type="entry name" value="DHH phosphoesterases"/>
    <property type="match status" value="1"/>
</dbReference>
<dbReference type="NCBIfam" id="NF003877">
    <property type="entry name" value="PRK05427.1"/>
    <property type="match status" value="1"/>
</dbReference>
<dbReference type="InterPro" id="IPR038222">
    <property type="entry name" value="DHHA2_dom_sf"/>
</dbReference>
<dbReference type="Gene3D" id="3.90.1640.10">
    <property type="entry name" value="inorganic pyrophosphatase (n-terminal core)"/>
    <property type="match status" value="1"/>
</dbReference>
<organism evidence="10 11">
    <name type="scientific">Enterococcus italicus (strain DSM 15952 / CCUG 50447 / LMG 22039 / TP 1.5)</name>
    <dbReference type="NCBI Taxonomy" id="888064"/>
    <lineage>
        <taxon>Bacteria</taxon>
        <taxon>Bacillati</taxon>
        <taxon>Bacillota</taxon>
        <taxon>Bacilli</taxon>
        <taxon>Lactobacillales</taxon>
        <taxon>Enterococcaceae</taxon>
        <taxon>Enterococcus</taxon>
    </lineage>
</organism>
<feature type="binding site" evidence="8">
    <location>
        <position position="41"/>
    </location>
    <ligand>
        <name>Mn(2+)</name>
        <dbReference type="ChEBI" id="CHEBI:29035"/>
        <label>1</label>
    </ligand>
</feature>
<feature type="binding site" evidence="8">
    <location>
        <position position="43"/>
    </location>
    <ligand>
        <name>Mn(2+)</name>
        <dbReference type="ChEBI" id="CHEBI:29035"/>
        <label>2</label>
    </ligand>
</feature>
<evidence type="ECO:0000256" key="6">
    <source>
        <dbReference type="ARBA" id="ARBA00023211"/>
    </source>
</evidence>
<dbReference type="PANTHER" id="PTHR47618:SF1">
    <property type="entry name" value="BIFUNCTIONAL OLIGORIBONUCLEASE AND PAP PHOSPHATASE NRNA"/>
    <property type="match status" value="1"/>
</dbReference>
<dbReference type="SMART" id="SM01131">
    <property type="entry name" value="DHHA2"/>
    <property type="match status" value="1"/>
</dbReference>
<name>E6LFL3_ENTI1</name>
<dbReference type="HOGENOM" id="CLU_025243_0_1_9"/>
<reference evidence="10 11" key="1">
    <citation type="submission" date="2010-12" db="EMBL/GenBank/DDBJ databases">
        <authorList>
            <person name="Muzny D."/>
            <person name="Qin X."/>
            <person name="Deng J."/>
            <person name="Jiang H."/>
            <person name="Liu Y."/>
            <person name="Qu J."/>
            <person name="Song X.-Z."/>
            <person name="Zhang L."/>
            <person name="Thornton R."/>
            <person name="Coyle M."/>
            <person name="Francisco L."/>
            <person name="Jackson L."/>
            <person name="Javaid M."/>
            <person name="Korchina V."/>
            <person name="Kovar C."/>
            <person name="Mata R."/>
            <person name="Mathew T."/>
            <person name="Ngo R."/>
            <person name="Nguyen L."/>
            <person name="Nguyen N."/>
            <person name="Okwuonu G."/>
            <person name="Ongeri F."/>
            <person name="Pham C."/>
            <person name="Simmons D."/>
            <person name="Wilczek-Boney K."/>
            <person name="Hale W."/>
            <person name="Jakkamsetti A."/>
            <person name="Pham P."/>
            <person name="Ruth R."/>
            <person name="San Lucas F."/>
            <person name="Warren J."/>
            <person name="Zhang J."/>
            <person name="Zhao Z."/>
            <person name="Zhou C."/>
            <person name="Zhu D."/>
            <person name="Lee S."/>
            <person name="Bess C."/>
            <person name="Blankenburg K."/>
            <person name="Forbes L."/>
            <person name="Fu Q."/>
            <person name="Gubbala S."/>
            <person name="Hirani K."/>
            <person name="Jayaseelan J.C."/>
            <person name="Lara F."/>
            <person name="Munidasa M."/>
            <person name="Palculict T."/>
            <person name="Patil S."/>
            <person name="Pu L.-L."/>
            <person name="Saada N."/>
            <person name="Tang L."/>
            <person name="Weissenberger G."/>
            <person name="Zhu Y."/>
            <person name="Hemphill L."/>
            <person name="Shang Y."/>
            <person name="Youmans B."/>
            <person name="Ayvaz T."/>
            <person name="Ross M."/>
            <person name="Santibanez J."/>
            <person name="Aqrawi P."/>
            <person name="Gross S."/>
            <person name="Joshi V."/>
            <person name="Fowler G."/>
            <person name="Nazareth L."/>
            <person name="Reid J."/>
            <person name="Worley K."/>
            <person name="Petrosino J."/>
            <person name="Highlander S."/>
            <person name="Gibbs R."/>
        </authorList>
    </citation>
    <scope>NUCLEOTIDE SEQUENCE [LARGE SCALE GENOMIC DNA]</scope>
    <source>
        <strain evidence="11">DSM 15952 / CCUG 50447 / LMG 22039 / TP 1.5</strain>
    </source>
</reference>
<keyword evidence="4 8" id="KW-0479">Metal-binding</keyword>
<dbReference type="FunFam" id="3.10.310.20:FF:000001">
    <property type="entry name" value="Probable manganese-dependent inorganic pyrophosphatase"/>
    <property type="match status" value="1"/>
</dbReference>
<evidence type="ECO:0000313" key="11">
    <source>
        <dbReference type="Proteomes" id="UP000010296"/>
    </source>
</evidence>
<dbReference type="Pfam" id="PF02833">
    <property type="entry name" value="DHHA2"/>
    <property type="match status" value="1"/>
</dbReference>
<protein>
    <recommendedName>
        <fullName evidence="8">Probable manganese-dependent inorganic pyrophosphatase</fullName>
        <ecNumber evidence="8">3.6.1.1</ecNumber>
    </recommendedName>
    <alternativeName>
        <fullName evidence="8">Pyrophosphate phospho-hydrolase</fullName>
        <shortName evidence="8">PPase</shortName>
    </alternativeName>
</protein>
<comment type="caution">
    <text evidence="10">The sequence shown here is derived from an EMBL/GenBank/DDBJ whole genome shotgun (WGS) entry which is preliminary data.</text>
</comment>
<dbReference type="HAMAP" id="MF_00207">
    <property type="entry name" value="PPase_C"/>
    <property type="match status" value="1"/>
</dbReference>
<evidence type="ECO:0000256" key="7">
    <source>
        <dbReference type="ARBA" id="ARBA00047820"/>
    </source>
</evidence>
<keyword evidence="6 8" id="KW-0464">Manganese</keyword>
<dbReference type="InterPro" id="IPR038763">
    <property type="entry name" value="DHH_sf"/>
</dbReference>
<keyword evidence="11" id="KW-1185">Reference proteome</keyword>
<dbReference type="GO" id="GO:0005737">
    <property type="term" value="C:cytoplasm"/>
    <property type="evidence" value="ECO:0007669"/>
    <property type="project" value="UniProtKB-SubCell"/>
</dbReference>
<evidence type="ECO:0000313" key="10">
    <source>
        <dbReference type="EMBL" id="EFU73975.1"/>
    </source>
</evidence>
<evidence type="ECO:0000256" key="3">
    <source>
        <dbReference type="ARBA" id="ARBA00022490"/>
    </source>
</evidence>
<feature type="binding site" evidence="8">
    <location>
        <position position="37"/>
    </location>
    <ligand>
        <name>Mn(2+)</name>
        <dbReference type="ChEBI" id="CHEBI:29035"/>
        <label>1</label>
    </ligand>
</feature>
<dbReference type="GO" id="GO:0004427">
    <property type="term" value="F:inorganic diphosphate phosphatase activity"/>
    <property type="evidence" value="ECO:0007669"/>
    <property type="project" value="UniProtKB-UniRule"/>
</dbReference>
<gene>
    <name evidence="8 10" type="primary">ppaC</name>
    <name evidence="10" type="ORF">HMPREF9088_1153</name>
</gene>
<keyword evidence="3 8" id="KW-0963">Cytoplasm</keyword>
<dbReference type="AlphaFoldDB" id="E6LFL3"/>
<dbReference type="InterPro" id="IPR001667">
    <property type="entry name" value="DDH_dom"/>
</dbReference>